<keyword evidence="10" id="KW-1185">Reference proteome</keyword>
<dbReference type="GO" id="GO:0016020">
    <property type="term" value="C:membrane"/>
    <property type="evidence" value="ECO:0007669"/>
    <property type="project" value="UniProtKB-SubCell"/>
</dbReference>
<feature type="transmembrane region" description="Helical" evidence="7">
    <location>
        <begin position="125"/>
        <end position="144"/>
    </location>
</feature>
<gene>
    <name evidence="9" type="ORF">Z517_11637</name>
</gene>
<evidence type="ECO:0000256" key="5">
    <source>
        <dbReference type="ARBA" id="ARBA00038359"/>
    </source>
</evidence>
<keyword evidence="4 7" id="KW-0472">Membrane</keyword>
<feature type="transmembrane region" description="Helical" evidence="7">
    <location>
        <begin position="44"/>
        <end position="65"/>
    </location>
</feature>
<feature type="transmembrane region" description="Helical" evidence="7">
    <location>
        <begin position="239"/>
        <end position="259"/>
    </location>
</feature>
<accession>A0A0D2EKA7</accession>
<dbReference type="AlphaFoldDB" id="A0A0D2EKA7"/>
<evidence type="ECO:0000256" key="6">
    <source>
        <dbReference type="SAM" id="MobiDB-lite"/>
    </source>
</evidence>
<evidence type="ECO:0000313" key="9">
    <source>
        <dbReference type="EMBL" id="KIW74867.1"/>
    </source>
</evidence>
<evidence type="ECO:0000256" key="2">
    <source>
        <dbReference type="ARBA" id="ARBA00022692"/>
    </source>
</evidence>
<evidence type="ECO:0000313" key="10">
    <source>
        <dbReference type="Proteomes" id="UP000053029"/>
    </source>
</evidence>
<dbReference type="EMBL" id="KN846976">
    <property type="protein sequence ID" value="KIW74867.1"/>
    <property type="molecule type" value="Genomic_DNA"/>
</dbReference>
<proteinExistence type="inferred from homology"/>
<dbReference type="RefSeq" id="XP_013278675.1">
    <property type="nucleotide sequence ID" value="XM_013423221.1"/>
</dbReference>
<name>A0A0D2EKA7_9EURO</name>
<feature type="transmembrane region" description="Helical" evidence="7">
    <location>
        <begin position="12"/>
        <end position="32"/>
    </location>
</feature>
<feature type="domain" description="Rhodopsin" evidence="8">
    <location>
        <begin position="28"/>
        <end position="267"/>
    </location>
</feature>
<evidence type="ECO:0000256" key="1">
    <source>
        <dbReference type="ARBA" id="ARBA00004141"/>
    </source>
</evidence>
<feature type="transmembrane region" description="Helical" evidence="7">
    <location>
        <begin position="205"/>
        <end position="227"/>
    </location>
</feature>
<dbReference type="Proteomes" id="UP000053029">
    <property type="component" value="Unassembled WGS sequence"/>
</dbReference>
<feature type="region of interest" description="Disordered" evidence="6">
    <location>
        <begin position="305"/>
        <end position="389"/>
    </location>
</feature>
<feature type="transmembrane region" description="Helical" evidence="7">
    <location>
        <begin position="180"/>
        <end position="198"/>
    </location>
</feature>
<dbReference type="OrthoDB" id="5329176at2759"/>
<dbReference type="InterPro" id="IPR052337">
    <property type="entry name" value="SAT4-like"/>
</dbReference>
<evidence type="ECO:0000259" key="8">
    <source>
        <dbReference type="Pfam" id="PF20684"/>
    </source>
</evidence>
<dbReference type="PANTHER" id="PTHR33048">
    <property type="entry name" value="PTH11-LIKE INTEGRAL MEMBRANE PROTEIN (AFU_ORTHOLOGUE AFUA_5G11245)"/>
    <property type="match status" value="1"/>
</dbReference>
<dbReference type="Pfam" id="PF20684">
    <property type="entry name" value="Fung_rhodopsin"/>
    <property type="match status" value="1"/>
</dbReference>
<comment type="similarity">
    <text evidence="5">Belongs to the SAT4 family.</text>
</comment>
<keyword evidence="3 7" id="KW-1133">Transmembrane helix</keyword>
<protein>
    <recommendedName>
        <fullName evidence="8">Rhodopsin domain-containing protein</fullName>
    </recommendedName>
</protein>
<feature type="transmembrane region" description="Helical" evidence="7">
    <location>
        <begin position="96"/>
        <end position="113"/>
    </location>
</feature>
<dbReference type="HOGENOM" id="CLU_028200_31_0_1"/>
<dbReference type="GeneID" id="25311127"/>
<keyword evidence="2 7" id="KW-0812">Transmembrane</keyword>
<reference evidence="9 10" key="1">
    <citation type="submission" date="2015-01" db="EMBL/GenBank/DDBJ databases">
        <title>The Genome Sequence of Fonsecaea pedrosoi CBS 271.37.</title>
        <authorList>
            <consortium name="The Broad Institute Genomics Platform"/>
            <person name="Cuomo C."/>
            <person name="de Hoog S."/>
            <person name="Gorbushina A."/>
            <person name="Stielow B."/>
            <person name="Teixiera M."/>
            <person name="Abouelleil A."/>
            <person name="Chapman S.B."/>
            <person name="Priest M."/>
            <person name="Young S.K."/>
            <person name="Wortman J."/>
            <person name="Nusbaum C."/>
            <person name="Birren B."/>
        </authorList>
    </citation>
    <scope>NUCLEOTIDE SEQUENCE [LARGE SCALE GENOMIC DNA]</scope>
    <source>
        <strain evidence="9 10">CBS 271.37</strain>
    </source>
</reference>
<comment type="subcellular location">
    <subcellularLocation>
        <location evidence="1">Membrane</location>
        <topology evidence="1">Multi-pass membrane protein</topology>
    </subcellularLocation>
</comment>
<feature type="compositionally biased region" description="Basic and acidic residues" evidence="6">
    <location>
        <begin position="309"/>
        <end position="327"/>
    </location>
</feature>
<evidence type="ECO:0000256" key="4">
    <source>
        <dbReference type="ARBA" id="ARBA00023136"/>
    </source>
</evidence>
<evidence type="ECO:0000256" key="7">
    <source>
        <dbReference type="SAM" id="Phobius"/>
    </source>
</evidence>
<dbReference type="VEuPathDB" id="FungiDB:Z517_11637"/>
<sequence>MAEPKSLQLTCHVVINILFAIGEGSILLRLWTRAVVLKQLGWDDWAMLACLFFNAGQQVVLYMFLNHGGGKTMQAVLADDPENLTTLLKVLYAEEIYYIWMHFWIKLCFLLFYLRLAQERRFRMLVYGTIGLTAAVTIAIWLIYSLQCHPLQAFWYPTLFPDAKCLPPKVTYFVPGSLELVLDCVILFLPVTVFWGLQMTWRRRLAVYSVITMGGLVVVVSGLRLIVVNQFATNPDFTYILGRMILISAVEIQVGIFAANMPGIKAFWTVWRKGELTSSGTKKSQGSAGAVSSGQAHQLATLWNSRAGGADKNKNKKGAQEHNKEIDCDGDGDGSERHLTRSRSSTELSMGVGKGQISVATEYTVTDDEDFRHPRRQSYYHNAIPDNMR</sequence>
<organism evidence="9 10">
    <name type="scientific">Fonsecaea pedrosoi CBS 271.37</name>
    <dbReference type="NCBI Taxonomy" id="1442368"/>
    <lineage>
        <taxon>Eukaryota</taxon>
        <taxon>Fungi</taxon>
        <taxon>Dikarya</taxon>
        <taxon>Ascomycota</taxon>
        <taxon>Pezizomycotina</taxon>
        <taxon>Eurotiomycetes</taxon>
        <taxon>Chaetothyriomycetidae</taxon>
        <taxon>Chaetothyriales</taxon>
        <taxon>Herpotrichiellaceae</taxon>
        <taxon>Fonsecaea</taxon>
    </lineage>
</organism>
<evidence type="ECO:0000256" key="3">
    <source>
        <dbReference type="ARBA" id="ARBA00022989"/>
    </source>
</evidence>
<dbReference type="PANTHER" id="PTHR33048:SF47">
    <property type="entry name" value="INTEGRAL MEMBRANE PROTEIN-RELATED"/>
    <property type="match status" value="1"/>
</dbReference>
<dbReference type="InterPro" id="IPR049326">
    <property type="entry name" value="Rhodopsin_dom_fungi"/>
</dbReference>